<dbReference type="InterPro" id="IPR008964">
    <property type="entry name" value="Invasin/intimin_cell_adhesion"/>
</dbReference>
<dbReference type="PATRIC" id="fig|264459.3.peg.4391"/>
<dbReference type="AlphaFoldDB" id="A0A0Q0BY53"/>
<evidence type="ECO:0000313" key="3">
    <source>
        <dbReference type="Proteomes" id="UP000050384"/>
    </source>
</evidence>
<dbReference type="EMBL" id="LJRI01000938">
    <property type="protein sequence ID" value="KPY83359.1"/>
    <property type="molecule type" value="Genomic_DNA"/>
</dbReference>
<reference evidence="2 3" key="1">
    <citation type="submission" date="2015-09" db="EMBL/GenBank/DDBJ databases">
        <title>Genome announcement of multiple Pseudomonas syringae strains.</title>
        <authorList>
            <person name="Thakur S."/>
            <person name="Wang P.W."/>
            <person name="Gong Y."/>
            <person name="Weir B.S."/>
            <person name="Guttman D.S."/>
        </authorList>
    </citation>
    <scope>NUCLEOTIDE SEQUENCE [LARGE SCALE GENOMIC DNA]</scope>
    <source>
        <strain evidence="2 3">ICMP16929</strain>
    </source>
</reference>
<dbReference type="Gene3D" id="2.60.40.1080">
    <property type="match status" value="1"/>
</dbReference>
<dbReference type="InterPro" id="IPR003343">
    <property type="entry name" value="Big_2"/>
</dbReference>
<dbReference type="RefSeq" id="WP_057427550.1">
    <property type="nucleotide sequence ID" value="NZ_LJRI01000938.1"/>
</dbReference>
<organism evidence="2 3">
    <name type="scientific">Pseudomonas syringae pv. spinaceae</name>
    <dbReference type="NCBI Taxonomy" id="264459"/>
    <lineage>
        <taxon>Bacteria</taxon>
        <taxon>Pseudomonadati</taxon>
        <taxon>Pseudomonadota</taxon>
        <taxon>Gammaproteobacteria</taxon>
        <taxon>Pseudomonadales</taxon>
        <taxon>Pseudomonadaceae</taxon>
        <taxon>Pseudomonas</taxon>
        <taxon>Pseudomonas syringae</taxon>
    </lineage>
</organism>
<dbReference type="Proteomes" id="UP000050384">
    <property type="component" value="Unassembled WGS sequence"/>
</dbReference>
<feature type="domain" description="BIG2" evidence="1">
    <location>
        <begin position="338"/>
        <end position="415"/>
    </location>
</feature>
<sequence length="422" mass="45037">MKPNQYVAPHVDTVKWNINAIDDNNASIHFSTSDVRAETLTSTDPSVYVQALVEAAEDFLNGDEWREAAMERTPCEFRPAGSEATGQQVITMADRSVKFDPRKNWDNQTISKGEVLAGSIIFTEPTDSALVISHRVTILDHNLIAGFTEASMAQTADKILRDIELSAAGKIAGILSTAPSTEVFSEVKPTGKPVEIAEDLIDLLTMHINQTVGTSLSDFVVLLPVSMVAVLERAAQRAGVGEIENLIGASVQPYSGTDYGLFLLPKMFTSLSYRENREGDIWKIIATRNGNAQAWDIEIMTTVDIVANGKVKVKLTEDGLQTETVAFPMITNVKLFTPVSGVSLKVSSKDLAVGASYSNAATVSPANATNQSITWTTSDASVATVSPTGSVKGLKVGKATIKVTTAEGGFSASYTVNVTAAA</sequence>
<dbReference type="Pfam" id="PF02368">
    <property type="entry name" value="Big_2"/>
    <property type="match status" value="1"/>
</dbReference>
<name>A0A0Q0BY53_PSESX</name>
<comment type="caution">
    <text evidence="2">The sequence shown here is derived from an EMBL/GenBank/DDBJ whole genome shotgun (WGS) entry which is preliminary data.</text>
</comment>
<gene>
    <name evidence="2" type="ORF">ALO94_02686</name>
</gene>
<accession>A0A0Q0BY53</accession>
<dbReference type="SMART" id="SM00635">
    <property type="entry name" value="BID_2"/>
    <property type="match status" value="1"/>
</dbReference>
<evidence type="ECO:0000259" key="1">
    <source>
        <dbReference type="SMART" id="SM00635"/>
    </source>
</evidence>
<dbReference type="SUPFAM" id="SSF49373">
    <property type="entry name" value="Invasin/intimin cell-adhesion fragments"/>
    <property type="match status" value="1"/>
</dbReference>
<evidence type="ECO:0000313" key="2">
    <source>
        <dbReference type="EMBL" id="KPY83359.1"/>
    </source>
</evidence>
<proteinExistence type="predicted"/>
<protein>
    <recommendedName>
        <fullName evidence="1">BIG2 domain-containing protein</fullName>
    </recommendedName>
</protein>